<organism evidence="2 3">
    <name type="scientific">Ananas comosus</name>
    <name type="common">Pineapple</name>
    <name type="synonym">Ananas ananas</name>
    <dbReference type="NCBI Taxonomy" id="4615"/>
    <lineage>
        <taxon>Eukaryota</taxon>
        <taxon>Viridiplantae</taxon>
        <taxon>Streptophyta</taxon>
        <taxon>Embryophyta</taxon>
        <taxon>Tracheophyta</taxon>
        <taxon>Spermatophyta</taxon>
        <taxon>Magnoliopsida</taxon>
        <taxon>Liliopsida</taxon>
        <taxon>Poales</taxon>
        <taxon>Bromeliaceae</taxon>
        <taxon>Bromelioideae</taxon>
        <taxon>Ananas</taxon>
    </lineage>
</organism>
<feature type="domain" description="Chromo" evidence="1">
    <location>
        <begin position="82"/>
        <end position="131"/>
    </location>
</feature>
<evidence type="ECO:0000313" key="2">
    <source>
        <dbReference type="Proteomes" id="UP000515123"/>
    </source>
</evidence>
<accession>A0A6P5EGR5</accession>
<sequence length="131" mass="15671">MRGIRRFGLRGKLSPRYLGSFEVLEQVGAVAYKVALPPRLAGVYDVFHISNLRKYIHDPEHVLSFEPSEIQKDMTYEEYPAYIIDREVRKLQNREILYVKIRWSNYDDRKATWELESAIREHYPHLFNELN</sequence>
<dbReference type="OrthoDB" id="752167at2759"/>
<dbReference type="InterPro" id="IPR000953">
    <property type="entry name" value="Chromo/chromo_shadow_dom"/>
</dbReference>
<dbReference type="Pfam" id="PF24626">
    <property type="entry name" value="SH3_Tf2-1"/>
    <property type="match status" value="1"/>
</dbReference>
<dbReference type="Proteomes" id="UP000515123">
    <property type="component" value="Unplaced"/>
</dbReference>
<dbReference type="PROSITE" id="PS50013">
    <property type="entry name" value="CHROMO_2"/>
    <property type="match status" value="1"/>
</dbReference>
<dbReference type="PANTHER" id="PTHR46148:SF60">
    <property type="entry name" value="CHROMO DOMAIN-CONTAINING PROTEIN"/>
    <property type="match status" value="1"/>
</dbReference>
<protein>
    <submittedName>
        <fullName evidence="3">Uncharacterized protein LOC109706260</fullName>
    </submittedName>
</protein>
<dbReference type="InterPro" id="IPR056924">
    <property type="entry name" value="SH3_Tf2-1"/>
</dbReference>
<dbReference type="RefSeq" id="XP_020082641.1">
    <property type="nucleotide sequence ID" value="XM_020227052.1"/>
</dbReference>
<dbReference type="PANTHER" id="PTHR46148">
    <property type="entry name" value="CHROMO DOMAIN-CONTAINING PROTEIN"/>
    <property type="match status" value="1"/>
</dbReference>
<keyword evidence="2" id="KW-1185">Reference proteome</keyword>
<reference evidence="2" key="1">
    <citation type="journal article" date="2015" name="Nat. Genet.">
        <title>The pineapple genome and the evolution of CAM photosynthesis.</title>
        <authorList>
            <person name="Ming R."/>
            <person name="VanBuren R."/>
            <person name="Wai C.M."/>
            <person name="Tang H."/>
            <person name="Schatz M.C."/>
            <person name="Bowers J.E."/>
            <person name="Lyons E."/>
            <person name="Wang M.L."/>
            <person name="Chen J."/>
            <person name="Biggers E."/>
            <person name="Zhang J."/>
            <person name="Huang L."/>
            <person name="Zhang L."/>
            <person name="Miao W."/>
            <person name="Zhang J."/>
            <person name="Ye Z."/>
            <person name="Miao C."/>
            <person name="Lin Z."/>
            <person name="Wang H."/>
            <person name="Zhou H."/>
            <person name="Yim W.C."/>
            <person name="Priest H.D."/>
            <person name="Zheng C."/>
            <person name="Woodhouse M."/>
            <person name="Edger P.P."/>
            <person name="Guyot R."/>
            <person name="Guo H.B."/>
            <person name="Guo H."/>
            <person name="Zheng G."/>
            <person name="Singh R."/>
            <person name="Sharma A."/>
            <person name="Min X."/>
            <person name="Zheng Y."/>
            <person name="Lee H."/>
            <person name="Gurtowski J."/>
            <person name="Sedlazeck F.J."/>
            <person name="Harkess A."/>
            <person name="McKain M.R."/>
            <person name="Liao Z."/>
            <person name="Fang J."/>
            <person name="Liu J."/>
            <person name="Zhang X."/>
            <person name="Zhang Q."/>
            <person name="Hu W."/>
            <person name="Qin Y."/>
            <person name="Wang K."/>
            <person name="Chen L.Y."/>
            <person name="Shirley N."/>
            <person name="Lin Y.R."/>
            <person name="Liu L.Y."/>
            <person name="Hernandez A.G."/>
            <person name="Wright C.L."/>
            <person name="Bulone V."/>
            <person name="Tuskan G.A."/>
            <person name="Heath K."/>
            <person name="Zee F."/>
            <person name="Moore P.H."/>
            <person name="Sunkar R."/>
            <person name="Leebens-Mack J.H."/>
            <person name="Mockler T."/>
            <person name="Bennetzen J.L."/>
            <person name="Freeling M."/>
            <person name="Sankoff D."/>
            <person name="Paterson A.H."/>
            <person name="Zhu X."/>
            <person name="Yang X."/>
            <person name="Smith J.A."/>
            <person name="Cushman J.C."/>
            <person name="Paull R.E."/>
            <person name="Yu Q."/>
        </authorList>
    </citation>
    <scope>NUCLEOTIDE SEQUENCE [LARGE SCALE GENOMIC DNA]</scope>
    <source>
        <strain evidence="2">cv. F153</strain>
    </source>
</reference>
<dbReference type="Pfam" id="PF00385">
    <property type="entry name" value="Chromo"/>
    <property type="match status" value="1"/>
</dbReference>
<dbReference type="Gene3D" id="2.40.50.40">
    <property type="match status" value="1"/>
</dbReference>
<dbReference type="InterPro" id="IPR016197">
    <property type="entry name" value="Chromo-like_dom_sf"/>
</dbReference>
<gene>
    <name evidence="3" type="primary">LOC109706260</name>
</gene>
<dbReference type="SUPFAM" id="SSF54160">
    <property type="entry name" value="Chromo domain-like"/>
    <property type="match status" value="1"/>
</dbReference>
<reference evidence="3" key="2">
    <citation type="submission" date="2025-08" db="UniProtKB">
        <authorList>
            <consortium name="RefSeq"/>
        </authorList>
    </citation>
    <scope>IDENTIFICATION</scope>
    <source>
        <tissue evidence="3">Leaf</tissue>
    </source>
</reference>
<evidence type="ECO:0000313" key="3">
    <source>
        <dbReference type="RefSeq" id="XP_020082641.1"/>
    </source>
</evidence>
<evidence type="ECO:0000259" key="1">
    <source>
        <dbReference type="PROSITE" id="PS50013"/>
    </source>
</evidence>
<proteinExistence type="predicted"/>
<dbReference type="GeneID" id="109706260"/>
<dbReference type="InterPro" id="IPR023780">
    <property type="entry name" value="Chromo_domain"/>
</dbReference>
<dbReference type="AlphaFoldDB" id="A0A6P5EGR5"/>
<name>A0A6P5EGR5_ANACO</name>